<dbReference type="RefSeq" id="WP_380536559.1">
    <property type="nucleotide sequence ID" value="NZ_JBHFAB010000009.1"/>
</dbReference>
<name>A0ABV6VWS5_9ACTN</name>
<feature type="transmembrane region" description="Helical" evidence="1">
    <location>
        <begin position="184"/>
        <end position="208"/>
    </location>
</feature>
<accession>A0ABV6VWS5</accession>
<dbReference type="Proteomes" id="UP001592531">
    <property type="component" value="Unassembled WGS sequence"/>
</dbReference>
<gene>
    <name evidence="2" type="ORF">ACEZDE_15065</name>
</gene>
<keyword evidence="3" id="KW-1185">Reference proteome</keyword>
<sequence>MSEPLQTPPAPTPPAVSNARADVIHDIGYRHYDGPRLGRSYATRSLFALSLRGSFGLGRSTKSKILPMALAAVMCVPALIIVAVVVYIKQNHFPDAVNYPHYLSVMQFVIAVFVAAQAPVALSRDLRFMTLPLYFSRPLTSGDYVKAKFGAMFAAIFLLTSVPMLILWIGSMLASMPFLHNLEFFAYGLLASVLYALLYTGISLVIAATTPRRGFGVAAIIALFLISEAVSGIIWGVLHVNGHAQAAGWASVISPNALIQTTVNWLFNLPVTGDEVKVPSAAGGVVFLIEVVVIAAATFGLLVRRYRKI</sequence>
<feature type="transmembrane region" description="Helical" evidence="1">
    <location>
        <begin position="215"/>
        <end position="238"/>
    </location>
</feature>
<keyword evidence="1" id="KW-0812">Transmembrane</keyword>
<evidence type="ECO:0000256" key="1">
    <source>
        <dbReference type="SAM" id="Phobius"/>
    </source>
</evidence>
<keyword evidence="1" id="KW-0472">Membrane</keyword>
<evidence type="ECO:0000313" key="3">
    <source>
        <dbReference type="Proteomes" id="UP001592531"/>
    </source>
</evidence>
<feature type="transmembrane region" description="Helical" evidence="1">
    <location>
        <begin position="65"/>
        <end position="88"/>
    </location>
</feature>
<evidence type="ECO:0000313" key="2">
    <source>
        <dbReference type="EMBL" id="MFC1417952.1"/>
    </source>
</evidence>
<dbReference type="EMBL" id="JBHFAB010000009">
    <property type="protein sequence ID" value="MFC1417952.1"/>
    <property type="molecule type" value="Genomic_DNA"/>
</dbReference>
<feature type="transmembrane region" description="Helical" evidence="1">
    <location>
        <begin position="149"/>
        <end position="169"/>
    </location>
</feature>
<reference evidence="2 3" key="1">
    <citation type="submission" date="2024-09" db="EMBL/GenBank/DDBJ databases">
        <authorList>
            <person name="Lee S.D."/>
        </authorList>
    </citation>
    <scope>NUCLEOTIDE SEQUENCE [LARGE SCALE GENOMIC DNA]</scope>
    <source>
        <strain evidence="2 3">N8-3</strain>
    </source>
</reference>
<proteinExistence type="predicted"/>
<feature type="transmembrane region" description="Helical" evidence="1">
    <location>
        <begin position="281"/>
        <end position="303"/>
    </location>
</feature>
<organism evidence="2 3">
    <name type="scientific">Streptacidiphilus cavernicola</name>
    <dbReference type="NCBI Taxonomy" id="3342716"/>
    <lineage>
        <taxon>Bacteria</taxon>
        <taxon>Bacillati</taxon>
        <taxon>Actinomycetota</taxon>
        <taxon>Actinomycetes</taxon>
        <taxon>Kitasatosporales</taxon>
        <taxon>Streptomycetaceae</taxon>
        <taxon>Streptacidiphilus</taxon>
    </lineage>
</organism>
<protein>
    <submittedName>
        <fullName evidence="2">ABC transporter permease</fullName>
    </submittedName>
</protein>
<feature type="transmembrane region" description="Helical" evidence="1">
    <location>
        <begin position="100"/>
        <end position="122"/>
    </location>
</feature>
<comment type="caution">
    <text evidence="2">The sequence shown here is derived from an EMBL/GenBank/DDBJ whole genome shotgun (WGS) entry which is preliminary data.</text>
</comment>
<keyword evidence="1" id="KW-1133">Transmembrane helix</keyword>